<name>A0A292ZMB8_SPHSA</name>
<reference evidence="2 3" key="1">
    <citation type="journal article" date="2013" name="Biodegradation">
        <title>Occurrence of 4-tert-butylphenol (4-t-BP) biodegradation in an aquatic sample caused by the presence of Spirodela polyrrhiza and isolation of a 4-t-BP-utilizing bacterium.</title>
        <authorList>
            <person name="Ogata Y."/>
            <person name="Toyama T."/>
            <person name="Yu N."/>
            <person name="Wang X."/>
            <person name="Sei K."/>
            <person name="Ike M."/>
        </authorList>
    </citation>
    <scope>NUCLEOTIDE SEQUENCE [LARGE SCALE GENOMIC DNA]</scope>
    <source>
        <strain evidence="2 3">OMI</strain>
    </source>
</reference>
<feature type="region of interest" description="Disordered" evidence="1">
    <location>
        <begin position="1"/>
        <end position="25"/>
    </location>
</feature>
<evidence type="ECO:0000313" key="2">
    <source>
        <dbReference type="EMBL" id="GAY24023.1"/>
    </source>
</evidence>
<dbReference type="Proteomes" id="UP000221538">
    <property type="component" value="Unassembled WGS sequence"/>
</dbReference>
<evidence type="ECO:0000313" key="3">
    <source>
        <dbReference type="Proteomes" id="UP000221538"/>
    </source>
</evidence>
<sequence length="48" mass="5787">MSRRYKRDRRSARQYQHPTLHAHPPKNFICANRHYRAMVSMSIGDHHA</sequence>
<protein>
    <submittedName>
        <fullName evidence="2">Uncharacterized protein</fullName>
    </submittedName>
</protein>
<comment type="caution">
    <text evidence="2">The sequence shown here is derived from an EMBL/GenBank/DDBJ whole genome shotgun (WGS) entry which is preliminary data.</text>
</comment>
<accession>A0A292ZMB8</accession>
<evidence type="ECO:0000256" key="1">
    <source>
        <dbReference type="SAM" id="MobiDB-lite"/>
    </source>
</evidence>
<gene>
    <name evidence="2" type="ORF">SFOMI_4601</name>
</gene>
<reference evidence="2 3" key="2">
    <citation type="journal article" date="2013" name="Environ. Sci. Technol.">
        <title>The 4-tert-butylphenol-utilizing bacterium Sphingobium fuliginis OMI can degrade bisphenols via phenolic ring hydroxylation and meta-cleavage pathway.</title>
        <authorList>
            <person name="Ogata Y."/>
            <person name="Goda S."/>
            <person name="Toyama T."/>
            <person name="Sei K."/>
            <person name="Ike M."/>
        </authorList>
    </citation>
    <scope>NUCLEOTIDE SEQUENCE [LARGE SCALE GENOMIC DNA]</scope>
    <source>
        <strain evidence="2 3">OMI</strain>
    </source>
</reference>
<dbReference type="AlphaFoldDB" id="A0A292ZMB8"/>
<organism evidence="2 3">
    <name type="scientific">Sphingobium fuliginis (strain ATCC 27551)</name>
    <dbReference type="NCBI Taxonomy" id="336203"/>
    <lineage>
        <taxon>Bacteria</taxon>
        <taxon>Pseudomonadati</taxon>
        <taxon>Pseudomonadota</taxon>
        <taxon>Alphaproteobacteria</taxon>
        <taxon>Sphingomonadales</taxon>
        <taxon>Sphingomonadaceae</taxon>
        <taxon>Sphingobium</taxon>
    </lineage>
</organism>
<dbReference type="EMBL" id="BEWI01000032">
    <property type="protein sequence ID" value="GAY24023.1"/>
    <property type="molecule type" value="Genomic_DNA"/>
</dbReference>
<proteinExistence type="predicted"/>
<feature type="compositionally biased region" description="Basic residues" evidence="1">
    <location>
        <begin position="1"/>
        <end position="12"/>
    </location>
</feature>